<protein>
    <recommendedName>
        <fullName evidence="3">Virulence RhuM family protein</fullName>
    </recommendedName>
</protein>
<dbReference type="AlphaFoldDB" id="A0A7W9ZHV3"/>
<dbReference type="RefSeq" id="WP_184264811.1">
    <property type="nucleotide sequence ID" value="NZ_JACIIX010000013.1"/>
</dbReference>
<evidence type="ECO:0000313" key="2">
    <source>
        <dbReference type="Proteomes" id="UP000544872"/>
    </source>
</evidence>
<dbReference type="PANTHER" id="PTHR35810:SF1">
    <property type="entry name" value="CYTOPLASMIC PROTEIN"/>
    <property type="match status" value="1"/>
</dbReference>
<dbReference type="InterPro" id="IPR011204">
    <property type="entry name" value="Virulence_RhuM-like"/>
</dbReference>
<sequence>MNDSVILYNSEDGGTHLRLKRQDGTVLLSQAEMAELFQTTPQNITQHIRTLYGDGGLDREATCKDFLHVQTEGGRQIQRRISIYRLEMVLPVGYRVRSPRGSQFRRWATAVLQEYLRKGFAIDTATCATRAAGRKPQP</sequence>
<evidence type="ECO:0000313" key="1">
    <source>
        <dbReference type="EMBL" id="MBB6211766.1"/>
    </source>
</evidence>
<dbReference type="PANTHER" id="PTHR35810">
    <property type="entry name" value="CYTOPLASMIC PROTEIN-RELATED"/>
    <property type="match status" value="1"/>
</dbReference>
<accession>A0A7W9ZHV3</accession>
<comment type="caution">
    <text evidence="1">The sequence shown here is derived from an EMBL/GenBank/DDBJ whole genome shotgun (WGS) entry which is preliminary data.</text>
</comment>
<organism evidence="1 2">
    <name type="scientific">Novispirillum itersonii</name>
    <name type="common">Aquaspirillum itersonii</name>
    <dbReference type="NCBI Taxonomy" id="189"/>
    <lineage>
        <taxon>Bacteria</taxon>
        <taxon>Pseudomonadati</taxon>
        <taxon>Pseudomonadota</taxon>
        <taxon>Alphaproteobacteria</taxon>
        <taxon>Rhodospirillales</taxon>
        <taxon>Novispirillaceae</taxon>
        <taxon>Novispirillum</taxon>
    </lineage>
</organism>
<proteinExistence type="predicted"/>
<dbReference type="Pfam" id="PF13310">
    <property type="entry name" value="Virulence_RhuM"/>
    <property type="match status" value="1"/>
</dbReference>
<dbReference type="Proteomes" id="UP000544872">
    <property type="component" value="Unassembled WGS sequence"/>
</dbReference>
<reference evidence="1 2" key="1">
    <citation type="submission" date="2020-08" db="EMBL/GenBank/DDBJ databases">
        <title>Genomic Encyclopedia of Type Strains, Phase IV (KMG-IV): sequencing the most valuable type-strain genomes for metagenomic binning, comparative biology and taxonomic classification.</title>
        <authorList>
            <person name="Goeker M."/>
        </authorList>
    </citation>
    <scope>NUCLEOTIDE SEQUENCE [LARGE SCALE GENOMIC DNA]</scope>
    <source>
        <strain evidence="1 2">DSM 11590</strain>
    </source>
</reference>
<keyword evidence="2" id="KW-1185">Reference proteome</keyword>
<evidence type="ECO:0008006" key="3">
    <source>
        <dbReference type="Google" id="ProtNLM"/>
    </source>
</evidence>
<gene>
    <name evidence="1" type="ORF">FHS48_003209</name>
</gene>
<dbReference type="EMBL" id="JACIIX010000013">
    <property type="protein sequence ID" value="MBB6211766.1"/>
    <property type="molecule type" value="Genomic_DNA"/>
</dbReference>
<name>A0A7W9ZHV3_NOVIT</name>